<keyword evidence="6" id="KW-1185">Reference proteome</keyword>
<accession>A0A5M9H6A7</accession>
<dbReference type="EMBL" id="FWYW01000098">
    <property type="protein sequence ID" value="SME45904.1"/>
    <property type="molecule type" value="Genomic_DNA"/>
</dbReference>
<gene>
    <name evidence="3" type="ORF">BACERE00174_05640</name>
    <name evidence="1" type="ORF">FYW06_02660</name>
    <name evidence="2" type="ORF">P6U22_12220</name>
</gene>
<evidence type="ECO:0000313" key="3">
    <source>
        <dbReference type="EMBL" id="SME45904.1"/>
    </source>
</evidence>
<sequence>MITEMNIKVVCEESFSKREIKILETFLSTLAGHSNALVTKEGMFLNPLSKEKSVIYYHNFVFVKSLTEEMCAELKEVLTRRIKNAFIMMEFVEPIITFEETIINV</sequence>
<dbReference type="AlphaFoldDB" id="A0A5M9H6A7"/>
<name>A0A5M9H6A7_9BACI</name>
<dbReference type="Proteomes" id="UP000325411">
    <property type="component" value="Unassembled WGS sequence"/>
</dbReference>
<dbReference type="EMBL" id="VXCE01000001">
    <property type="protein sequence ID" value="KAA8480734.1"/>
    <property type="molecule type" value="Genomic_DNA"/>
</dbReference>
<dbReference type="EMBL" id="JARPRV010000005">
    <property type="protein sequence ID" value="MDG0941961.1"/>
    <property type="molecule type" value="Genomic_DNA"/>
</dbReference>
<evidence type="ECO:0000313" key="1">
    <source>
        <dbReference type="EMBL" id="KAA8480734.1"/>
    </source>
</evidence>
<comment type="caution">
    <text evidence="1">The sequence shown here is derived from an EMBL/GenBank/DDBJ whole genome shotgun (WGS) entry which is preliminary data.</text>
</comment>
<reference evidence="2 6" key="3">
    <citation type="submission" date="2023-03" db="EMBL/GenBank/DDBJ databases">
        <title>Genetic diversity of Bacillus cereus sensu lato isolates from Slovenia.</title>
        <authorList>
            <person name="Abdelli M."/>
        </authorList>
    </citation>
    <scope>NUCLEOTIDE SEQUENCE [LARGE SCALE GENOMIC DNA]</scope>
    <source>
        <strain evidence="2 6">SIBC61B</strain>
    </source>
</reference>
<evidence type="ECO:0000313" key="2">
    <source>
        <dbReference type="EMBL" id="MDG0941961.1"/>
    </source>
</evidence>
<protein>
    <submittedName>
        <fullName evidence="1">Uncharacterized protein</fullName>
    </submittedName>
</protein>
<dbReference type="RefSeq" id="WP_000627299.1">
    <property type="nucleotide sequence ID" value="NZ_CP040880.1"/>
</dbReference>
<reference evidence="3 4" key="1">
    <citation type="submission" date="2017-04" db="EMBL/GenBank/DDBJ databases">
        <authorList>
            <person name="Criscuolo A."/>
        </authorList>
    </citation>
    <scope>NUCLEOTIDE SEQUENCE [LARGE SCALE GENOMIC DNA]</scope>
    <source>
        <strain evidence="3">16-00174</strain>
    </source>
</reference>
<evidence type="ECO:0000313" key="5">
    <source>
        <dbReference type="Proteomes" id="UP000325411"/>
    </source>
</evidence>
<evidence type="ECO:0000313" key="6">
    <source>
        <dbReference type="Proteomes" id="UP001221338"/>
    </source>
</evidence>
<organism evidence="1 5">
    <name type="scientific">Bacillus paranthracis</name>
    <dbReference type="NCBI Taxonomy" id="2026186"/>
    <lineage>
        <taxon>Bacteria</taxon>
        <taxon>Bacillati</taxon>
        <taxon>Bacillota</taxon>
        <taxon>Bacilli</taxon>
        <taxon>Bacillales</taxon>
        <taxon>Bacillaceae</taxon>
        <taxon>Bacillus</taxon>
        <taxon>Bacillus cereus group</taxon>
    </lineage>
</organism>
<reference evidence="1 5" key="2">
    <citation type="submission" date="2019-09" db="EMBL/GenBank/DDBJ databases">
        <authorList>
            <person name="Geng P."/>
            <person name="Wan X."/>
            <person name="Zhou G."/>
            <person name="Yuan Z."/>
            <person name="Hu X."/>
        </authorList>
    </citation>
    <scope>NUCLEOTIDE SEQUENCE [LARGE SCALE GENOMIC DNA]</scope>
    <source>
        <strain evidence="1 5">EFR-4</strain>
    </source>
</reference>
<proteinExistence type="predicted"/>
<dbReference type="Proteomes" id="UP000194422">
    <property type="component" value="Unassembled WGS sequence"/>
</dbReference>
<evidence type="ECO:0000313" key="4">
    <source>
        <dbReference type="Proteomes" id="UP000194422"/>
    </source>
</evidence>
<dbReference type="Proteomes" id="UP001221338">
    <property type="component" value="Unassembled WGS sequence"/>
</dbReference>